<organism evidence="2 3">
    <name type="scientific">Aspergillus violaceofuscus (strain CBS 115571)</name>
    <dbReference type="NCBI Taxonomy" id="1450538"/>
    <lineage>
        <taxon>Eukaryota</taxon>
        <taxon>Fungi</taxon>
        <taxon>Dikarya</taxon>
        <taxon>Ascomycota</taxon>
        <taxon>Pezizomycotina</taxon>
        <taxon>Eurotiomycetes</taxon>
        <taxon>Eurotiomycetidae</taxon>
        <taxon>Eurotiales</taxon>
        <taxon>Aspergillaceae</taxon>
        <taxon>Aspergillus</taxon>
    </lineage>
</organism>
<sequence length="81" mass="9552">MNHDIAFEFASSLFVSPSFSSSKIVLFFSTLFVFFSFYSLLCFIVGTRYRSIHGDRMVWYTRWMIPKHGLTSFSTCTYYNL</sequence>
<keyword evidence="3" id="KW-1185">Reference proteome</keyword>
<gene>
    <name evidence="2" type="ORF">BO99DRAFT_205888</name>
</gene>
<reference evidence="2 3" key="1">
    <citation type="submission" date="2018-02" db="EMBL/GenBank/DDBJ databases">
        <title>The genomes of Aspergillus section Nigri reveals drivers in fungal speciation.</title>
        <authorList>
            <consortium name="DOE Joint Genome Institute"/>
            <person name="Vesth T.C."/>
            <person name="Nybo J."/>
            <person name="Theobald S."/>
            <person name="Brandl J."/>
            <person name="Frisvad J.C."/>
            <person name="Nielsen K.F."/>
            <person name="Lyhne E.K."/>
            <person name="Kogle M.E."/>
            <person name="Kuo A."/>
            <person name="Riley R."/>
            <person name="Clum A."/>
            <person name="Nolan M."/>
            <person name="Lipzen A."/>
            <person name="Salamov A."/>
            <person name="Henrissat B."/>
            <person name="Wiebenga A."/>
            <person name="De vries R.P."/>
            <person name="Grigoriev I.V."/>
            <person name="Mortensen U.H."/>
            <person name="Andersen M.R."/>
            <person name="Baker S.E."/>
        </authorList>
    </citation>
    <scope>NUCLEOTIDE SEQUENCE [LARGE SCALE GENOMIC DNA]</scope>
    <source>
        <strain evidence="2 3">CBS 115571</strain>
    </source>
</reference>
<dbReference type="Proteomes" id="UP000249829">
    <property type="component" value="Unassembled WGS sequence"/>
</dbReference>
<protein>
    <submittedName>
        <fullName evidence="2">Uncharacterized protein</fullName>
    </submittedName>
</protein>
<name>A0A2V5H678_ASPV1</name>
<feature type="transmembrane region" description="Helical" evidence="1">
    <location>
        <begin position="24"/>
        <end position="47"/>
    </location>
</feature>
<evidence type="ECO:0000313" key="3">
    <source>
        <dbReference type="Proteomes" id="UP000249829"/>
    </source>
</evidence>
<dbReference type="AlphaFoldDB" id="A0A2V5H678"/>
<accession>A0A2V5H678</accession>
<proteinExistence type="predicted"/>
<evidence type="ECO:0000313" key="2">
    <source>
        <dbReference type="EMBL" id="PYI17134.1"/>
    </source>
</evidence>
<evidence type="ECO:0000256" key="1">
    <source>
        <dbReference type="SAM" id="Phobius"/>
    </source>
</evidence>
<keyword evidence="1" id="KW-0472">Membrane</keyword>
<keyword evidence="1" id="KW-0812">Transmembrane</keyword>
<keyword evidence="1" id="KW-1133">Transmembrane helix</keyword>
<dbReference type="EMBL" id="KZ825160">
    <property type="protein sequence ID" value="PYI17134.1"/>
    <property type="molecule type" value="Genomic_DNA"/>
</dbReference>